<protein>
    <recommendedName>
        <fullName evidence="3">Head-to-tail adaptor</fullName>
    </recommendedName>
</protein>
<evidence type="ECO:0008006" key="3">
    <source>
        <dbReference type="Google" id="ProtNLM"/>
    </source>
</evidence>
<evidence type="ECO:0000313" key="2">
    <source>
        <dbReference type="Proteomes" id="UP001299596"/>
    </source>
</evidence>
<keyword evidence="2" id="KW-1185">Reference proteome</keyword>
<name>A0ABU5XG95_9MYCO</name>
<reference evidence="1 2" key="1">
    <citation type="submission" date="2023-12" db="EMBL/GenBank/DDBJ databases">
        <title>Description of new species of Mycobacterium terrae complex isolated from sewage at the Sao Paulo Zoological Park Foundation in Brazil.</title>
        <authorList>
            <person name="Romagnoli C.L."/>
            <person name="Conceicao E.C."/>
            <person name="Machado E."/>
            <person name="Barreto L.B.P.F."/>
            <person name="Sharma A."/>
            <person name="Silva N.M."/>
            <person name="Marques L.E."/>
            <person name="Juliana M.A."/>
            <person name="Lourenco M.C.S."/>
            <person name="Digiampietri L.A."/>
            <person name="Suffys P.N."/>
            <person name="Viana-Niero C."/>
        </authorList>
    </citation>
    <scope>NUCLEOTIDE SEQUENCE [LARGE SCALE GENOMIC DNA]</scope>
    <source>
        <strain evidence="1 2">MYC098</strain>
    </source>
</reference>
<evidence type="ECO:0000313" key="1">
    <source>
        <dbReference type="EMBL" id="MEB3021308.1"/>
    </source>
</evidence>
<proteinExistence type="predicted"/>
<sequence length="116" mass="12578">MSAAAFADWAKNPAWASDPVAASLLTVVSEWIQDHKPDIAADDPAAQLVCFEVTRDSLLAGELGPVVSFTKTAAHRTRSATIDRAALERFITDRHRRMLGLPLRAGPRGCFKAGDY</sequence>
<gene>
    <name evidence="1" type="ORF">K6T79_09640</name>
</gene>
<accession>A0ABU5XG95</accession>
<dbReference type="EMBL" id="JAYJJR010000005">
    <property type="protein sequence ID" value="MEB3021308.1"/>
    <property type="molecule type" value="Genomic_DNA"/>
</dbReference>
<organism evidence="1 2">
    <name type="scientific">[Mycobacterium] crassicus</name>
    <dbReference type="NCBI Taxonomy" id="2872309"/>
    <lineage>
        <taxon>Bacteria</taxon>
        <taxon>Bacillati</taxon>
        <taxon>Actinomycetota</taxon>
        <taxon>Actinomycetes</taxon>
        <taxon>Mycobacteriales</taxon>
        <taxon>Mycobacteriaceae</taxon>
        <taxon>Mycolicibacter</taxon>
    </lineage>
</organism>
<comment type="caution">
    <text evidence="1">The sequence shown here is derived from an EMBL/GenBank/DDBJ whole genome shotgun (WGS) entry which is preliminary data.</text>
</comment>
<dbReference type="Proteomes" id="UP001299596">
    <property type="component" value="Unassembled WGS sequence"/>
</dbReference>